<feature type="domain" description="Glycosyltransferase 2-like" evidence="11">
    <location>
        <begin position="25"/>
        <end position="131"/>
    </location>
</feature>
<sequence>MTQPPTDGQQQNPPENEPLPAPTLTVVIPAYNEEPTIARALDALVAQGDQIDEIIIVDNNCTDDTVAVAQAHKAASRLRIITEEQPGLIPARNAGIAAAKTPVVARIDADTVVQPGWAQSIREFFATADPEFGAALGPFEQYDMPLQGLQRFMVRVASDTKKDAGVQEARGVYGANMAVRKTAWETILPALHEGRGIWEDSDISLSLHSAGIKIAMLPSMKVQVSGRRMLSSRKSYFEYTASLPRTLRAHGMTKQARFSWIGVWLVRAMYFAVWIPTRSFDPVTRKHSVRRIFSDHEDRVIP</sequence>
<evidence type="ECO:0000256" key="2">
    <source>
        <dbReference type="ARBA" id="ARBA00022475"/>
    </source>
</evidence>
<dbReference type="RefSeq" id="WP_128640221.1">
    <property type="nucleotide sequence ID" value="NZ_CP008947.1"/>
</dbReference>
<comment type="pathway">
    <text evidence="7">Carotenoid biosynthesis; staphyloxanthin biosynthesis; staphyloxanthin from farnesyl diphosphate: step 4/5.</text>
</comment>
<feature type="region of interest" description="Disordered" evidence="10">
    <location>
        <begin position="1"/>
        <end position="22"/>
    </location>
</feature>
<evidence type="ECO:0000256" key="5">
    <source>
        <dbReference type="ARBA" id="ARBA00023136"/>
    </source>
</evidence>
<evidence type="ECO:0000256" key="4">
    <source>
        <dbReference type="ARBA" id="ARBA00022679"/>
    </source>
</evidence>
<evidence type="ECO:0000256" key="10">
    <source>
        <dbReference type="SAM" id="MobiDB-lite"/>
    </source>
</evidence>
<protein>
    <recommendedName>
        <fullName evidence="9">4,4'-diaponeurosporenoate glycosyltransferase</fullName>
    </recommendedName>
</protein>
<keyword evidence="4 12" id="KW-0808">Transferase</keyword>
<keyword evidence="5" id="KW-0472">Membrane</keyword>
<gene>
    <name evidence="12" type="ORF">EP51_20280</name>
</gene>
<evidence type="ECO:0000256" key="7">
    <source>
        <dbReference type="ARBA" id="ARBA00037904"/>
    </source>
</evidence>
<dbReference type="AlphaFoldDB" id="A0A076ENW2"/>
<dbReference type="GO" id="GO:0005886">
    <property type="term" value="C:plasma membrane"/>
    <property type="evidence" value="ECO:0007669"/>
    <property type="project" value="UniProtKB-SubCell"/>
</dbReference>
<evidence type="ECO:0000256" key="8">
    <source>
        <dbReference type="ARBA" id="ARBA00038120"/>
    </source>
</evidence>
<reference evidence="12 13" key="1">
    <citation type="submission" date="2014-07" db="EMBL/GenBank/DDBJ databases">
        <title>Genome Sequence of Rhodococcus opacus Strain R7, a Biodegrader of Mono- and Polycyclic Aromatic Hydrocarbons.</title>
        <authorList>
            <person name="Di Gennaro P."/>
            <person name="Zampolli J."/>
            <person name="Presti I."/>
            <person name="Cappelletti M."/>
            <person name="D'Ursi P."/>
            <person name="Orro A."/>
            <person name="Mezzelani A."/>
            <person name="Milanesi L."/>
        </authorList>
    </citation>
    <scope>NUCLEOTIDE SEQUENCE [LARGE SCALE GENOMIC DNA]</scope>
    <source>
        <strain evidence="12 13">R7</strain>
    </source>
</reference>
<dbReference type="InterPro" id="IPR001173">
    <property type="entry name" value="Glyco_trans_2-like"/>
</dbReference>
<evidence type="ECO:0000259" key="11">
    <source>
        <dbReference type="Pfam" id="PF00535"/>
    </source>
</evidence>
<evidence type="ECO:0000313" key="12">
    <source>
        <dbReference type="EMBL" id="AII06852.1"/>
    </source>
</evidence>
<dbReference type="GO" id="GO:0016757">
    <property type="term" value="F:glycosyltransferase activity"/>
    <property type="evidence" value="ECO:0007669"/>
    <property type="project" value="UniProtKB-KW"/>
</dbReference>
<comment type="subcellular location">
    <subcellularLocation>
        <location evidence="1">Cell membrane</location>
    </subcellularLocation>
</comment>
<evidence type="ECO:0000256" key="9">
    <source>
        <dbReference type="ARBA" id="ARBA00040345"/>
    </source>
</evidence>
<dbReference type="Pfam" id="PF00535">
    <property type="entry name" value="Glycos_transf_2"/>
    <property type="match status" value="1"/>
</dbReference>
<dbReference type="CDD" id="cd00761">
    <property type="entry name" value="Glyco_tranf_GTA_type"/>
    <property type="match status" value="1"/>
</dbReference>
<dbReference type="EMBL" id="CP008947">
    <property type="protein sequence ID" value="AII06852.1"/>
    <property type="molecule type" value="Genomic_DNA"/>
</dbReference>
<dbReference type="SUPFAM" id="SSF53448">
    <property type="entry name" value="Nucleotide-diphospho-sugar transferases"/>
    <property type="match status" value="1"/>
</dbReference>
<evidence type="ECO:0000256" key="1">
    <source>
        <dbReference type="ARBA" id="ARBA00004236"/>
    </source>
</evidence>
<evidence type="ECO:0000313" key="13">
    <source>
        <dbReference type="Proteomes" id="UP000028488"/>
    </source>
</evidence>
<comment type="function">
    <text evidence="6">Catalyzes the glycosylation of 4,4'-diaponeurosporenoate, i.e. the esterification of glucose at the C1'' position with the carboxyl group of 4,4'-diaponeurosporenic acid, to form glycosyl-4,4'-diaponeurosporenoate. This is a step in the biosynthesis of staphyloxanthin, an orange pigment present in most staphylococci strains.</text>
</comment>
<accession>A0A076ENW2</accession>
<dbReference type="InterPro" id="IPR029044">
    <property type="entry name" value="Nucleotide-diphossugar_trans"/>
</dbReference>
<keyword evidence="3" id="KW-0328">Glycosyltransferase</keyword>
<dbReference type="Gene3D" id="3.90.550.10">
    <property type="entry name" value="Spore Coat Polysaccharide Biosynthesis Protein SpsA, Chain A"/>
    <property type="match status" value="1"/>
</dbReference>
<organism evidence="12 13">
    <name type="scientific">Rhodococcus opacus</name>
    <name type="common">Nocardia opaca</name>
    <dbReference type="NCBI Taxonomy" id="37919"/>
    <lineage>
        <taxon>Bacteria</taxon>
        <taxon>Bacillati</taxon>
        <taxon>Actinomycetota</taxon>
        <taxon>Actinomycetes</taxon>
        <taxon>Mycobacteriales</taxon>
        <taxon>Nocardiaceae</taxon>
        <taxon>Rhodococcus</taxon>
    </lineage>
</organism>
<dbReference type="eggNOG" id="COG1215">
    <property type="taxonomic scope" value="Bacteria"/>
</dbReference>
<dbReference type="PANTHER" id="PTHR43646">
    <property type="entry name" value="GLYCOSYLTRANSFERASE"/>
    <property type="match status" value="1"/>
</dbReference>
<dbReference type="Proteomes" id="UP000028488">
    <property type="component" value="Chromosome"/>
</dbReference>
<name>A0A076ENW2_RHOOP</name>
<proteinExistence type="inferred from homology"/>
<comment type="similarity">
    <text evidence="8">Belongs to the glycosyltransferase 2 family. CrtQ subfamily.</text>
</comment>
<evidence type="ECO:0000256" key="3">
    <source>
        <dbReference type="ARBA" id="ARBA00022676"/>
    </source>
</evidence>
<evidence type="ECO:0000256" key="6">
    <source>
        <dbReference type="ARBA" id="ARBA00037281"/>
    </source>
</evidence>
<dbReference type="PANTHER" id="PTHR43646:SF2">
    <property type="entry name" value="GLYCOSYLTRANSFERASE 2-LIKE DOMAIN-CONTAINING PROTEIN"/>
    <property type="match status" value="1"/>
</dbReference>
<keyword evidence="2" id="KW-1003">Cell membrane</keyword>